<dbReference type="SUPFAM" id="SSF53098">
    <property type="entry name" value="Ribonuclease H-like"/>
    <property type="match status" value="1"/>
</dbReference>
<reference evidence="1" key="2">
    <citation type="journal article" date="2021" name="PeerJ">
        <title>Extensive microbial diversity within the chicken gut microbiome revealed by metagenomics and culture.</title>
        <authorList>
            <person name="Gilroy R."/>
            <person name="Ravi A."/>
            <person name="Getino M."/>
            <person name="Pursley I."/>
            <person name="Horton D.L."/>
            <person name="Alikhan N.F."/>
            <person name="Baker D."/>
            <person name="Gharbi K."/>
            <person name="Hall N."/>
            <person name="Watson M."/>
            <person name="Adriaenssens E.M."/>
            <person name="Foster-Nyarko E."/>
            <person name="Jarju S."/>
            <person name="Secka A."/>
            <person name="Antonio M."/>
            <person name="Oren A."/>
            <person name="Chaudhuri R.R."/>
            <person name="La Ragione R."/>
            <person name="Hildebrand F."/>
            <person name="Pallen M.J."/>
        </authorList>
    </citation>
    <scope>NUCLEOTIDE SEQUENCE</scope>
    <source>
        <strain evidence="1">6276</strain>
    </source>
</reference>
<name>A0A9D1EWK8_9BACT</name>
<organism evidence="1 2">
    <name type="scientific">Candidatus Scatousia excrementigallinarum</name>
    <dbReference type="NCBI Taxonomy" id="2840935"/>
    <lineage>
        <taxon>Bacteria</taxon>
        <taxon>Candidatus Scatousia</taxon>
    </lineage>
</organism>
<protein>
    <submittedName>
        <fullName evidence="1">Uncharacterized protein</fullName>
    </submittedName>
</protein>
<dbReference type="InterPro" id="IPR012337">
    <property type="entry name" value="RNaseH-like_sf"/>
</dbReference>
<dbReference type="Proteomes" id="UP000823928">
    <property type="component" value="Unassembled WGS sequence"/>
</dbReference>
<evidence type="ECO:0000313" key="1">
    <source>
        <dbReference type="EMBL" id="HIS35291.1"/>
    </source>
</evidence>
<dbReference type="AlphaFoldDB" id="A0A9D1EWK8"/>
<reference evidence="1" key="1">
    <citation type="submission" date="2020-10" db="EMBL/GenBank/DDBJ databases">
        <authorList>
            <person name="Gilroy R."/>
        </authorList>
    </citation>
    <scope>NUCLEOTIDE SEQUENCE</scope>
    <source>
        <strain evidence="1">6276</strain>
    </source>
</reference>
<gene>
    <name evidence="1" type="ORF">IAC10_01480</name>
</gene>
<accession>A0A9D1EWK8</accession>
<dbReference type="EMBL" id="DVIU01000031">
    <property type="protein sequence ID" value="HIS35291.1"/>
    <property type="molecule type" value="Genomic_DNA"/>
</dbReference>
<comment type="caution">
    <text evidence="1">The sequence shown here is derived from an EMBL/GenBank/DDBJ whole genome shotgun (WGS) entry which is preliminary data.</text>
</comment>
<evidence type="ECO:0000313" key="2">
    <source>
        <dbReference type="Proteomes" id="UP000823928"/>
    </source>
</evidence>
<proteinExistence type="predicted"/>
<sequence length="194" mass="22132">MDEIKLQIKGREQDAYTIHYSCSGFYNGGAYAPTICSIAAVNYGTRELHTFALNNYLIQGKSLIESEQLMLKDFVDFYQNLSNPIFVHWNMDGLEYGFNAIRARAENFGLCDFNLTKIKDYNLSAVFHANLITSLEQNNCKRITVLYGRDEAICFNKRAFETVTMSTEGKALGLVDLFEKYISNNLAEDDDIYC</sequence>